<comment type="caution">
    <text evidence="3">The sequence shown here is derived from an EMBL/GenBank/DDBJ whole genome shotgun (WGS) entry which is preliminary data.</text>
</comment>
<keyword evidence="4" id="KW-1185">Reference proteome</keyword>
<protein>
    <submittedName>
        <fullName evidence="3">Phage tail sheath protein FI</fullName>
    </submittedName>
</protein>
<name>A0A7W7G7F4_9ACTN</name>
<dbReference type="PANTHER" id="PTHR35861:SF1">
    <property type="entry name" value="PHAGE TAIL SHEATH PROTEIN"/>
    <property type="match status" value="1"/>
</dbReference>
<sequence>MPVTPTYPGVYIEELPSTVRTITGVSTSVTAFVGYTPRGPVNTPVTLTGFADYERRFGGLAASSLLSYAVRQFFLKGGATAIVVRLASGAASASAVIPGAGDGGSLTVSAREQGAWADSLRVAIDPAGEGAFDLRVFGPSGAVRETYAGLSLDPESPRFAESVVGQSSGMVTLKVTGTAFPAYSGTVSAPIGLPLPDVAGQEITATAGGESHTFTLYDENSPDKPRTLPQLALLLERRIRAAAPTDRAFSAARVHVRGDRLHVLAGDPGAALNLTGATALNLASSVRPPSFPFSGGGDGSPPGAADFIGSPDAKTGIHALRDVEDVNLLVLPELAGEAFDDTRIDVIAQAVALCEEKRIFLLLDAPRSWSTLDRARSGLAEFDSVRSDHAALYFPHIRVTDPLTGRLRDLPPSGAVAGVYARTDVDRGVWKAPAGTEATLPGVRAFNVPLTDPENGLINVLALNALRAFPVIGPVVWGARTLAGADRVSSPWKYVPVRRLALFLEESLYRGTKWVVFEPNDERLWSQIRLNVGAFLHTLFLRGAFQGTSPREAYFVRCDASTTTQDDVNRGVVNVVVGFAPLKPAEFVIVQIEQMAGRLQV</sequence>
<dbReference type="Gene3D" id="3.40.50.11780">
    <property type="match status" value="2"/>
</dbReference>
<evidence type="ECO:0000256" key="1">
    <source>
        <dbReference type="ARBA" id="ARBA00008005"/>
    </source>
</evidence>
<dbReference type="EMBL" id="JACHND010000001">
    <property type="protein sequence ID" value="MBB4700553.1"/>
    <property type="molecule type" value="Genomic_DNA"/>
</dbReference>
<proteinExistence type="inferred from homology"/>
<dbReference type="RefSeq" id="WP_184878893.1">
    <property type="nucleotide sequence ID" value="NZ_BOOV01000039.1"/>
</dbReference>
<evidence type="ECO:0000313" key="3">
    <source>
        <dbReference type="EMBL" id="MBB4700553.1"/>
    </source>
</evidence>
<reference evidence="3 4" key="1">
    <citation type="submission" date="2020-08" db="EMBL/GenBank/DDBJ databases">
        <title>Sequencing the genomes of 1000 actinobacteria strains.</title>
        <authorList>
            <person name="Klenk H.-P."/>
        </authorList>
    </citation>
    <scope>NUCLEOTIDE SEQUENCE [LARGE SCALE GENOMIC DNA]</scope>
    <source>
        <strain evidence="3 4">DSM 45784</strain>
    </source>
</reference>
<comment type="similarity">
    <text evidence="1">Belongs to the myoviridae tail sheath protein family.</text>
</comment>
<dbReference type="InterPro" id="IPR020287">
    <property type="entry name" value="Tail_sheath_C"/>
</dbReference>
<feature type="domain" description="Tail sheath protein C-terminal" evidence="2">
    <location>
        <begin position="489"/>
        <end position="593"/>
    </location>
</feature>
<organism evidence="3 4">
    <name type="scientific">Sphaerisporangium siamense</name>
    <dbReference type="NCBI Taxonomy" id="795645"/>
    <lineage>
        <taxon>Bacteria</taxon>
        <taxon>Bacillati</taxon>
        <taxon>Actinomycetota</taxon>
        <taxon>Actinomycetes</taxon>
        <taxon>Streptosporangiales</taxon>
        <taxon>Streptosporangiaceae</taxon>
        <taxon>Sphaerisporangium</taxon>
    </lineage>
</organism>
<accession>A0A7W7G7F4</accession>
<gene>
    <name evidence="3" type="ORF">BJ982_002097</name>
</gene>
<dbReference type="InterPro" id="IPR052042">
    <property type="entry name" value="Tail_sheath_structural"/>
</dbReference>
<dbReference type="PANTHER" id="PTHR35861">
    <property type="match status" value="1"/>
</dbReference>
<dbReference type="Proteomes" id="UP000542210">
    <property type="component" value="Unassembled WGS sequence"/>
</dbReference>
<dbReference type="Pfam" id="PF17482">
    <property type="entry name" value="Phage_sheath_1C"/>
    <property type="match status" value="1"/>
</dbReference>
<evidence type="ECO:0000259" key="2">
    <source>
        <dbReference type="Pfam" id="PF17482"/>
    </source>
</evidence>
<evidence type="ECO:0000313" key="4">
    <source>
        <dbReference type="Proteomes" id="UP000542210"/>
    </source>
</evidence>
<dbReference type="AlphaFoldDB" id="A0A7W7G7F4"/>